<dbReference type="InterPro" id="IPR008875">
    <property type="entry name" value="TraX"/>
</dbReference>
<comment type="caution">
    <text evidence="2">The sequence shown here is derived from an EMBL/GenBank/DDBJ whole genome shotgun (WGS) entry which is preliminary data.</text>
</comment>
<keyword evidence="3" id="KW-1185">Reference proteome</keyword>
<evidence type="ECO:0000313" key="3">
    <source>
        <dbReference type="Proteomes" id="UP001301012"/>
    </source>
</evidence>
<gene>
    <name evidence="2" type="ORF">QOZ84_10155</name>
</gene>
<keyword evidence="1" id="KW-0472">Membrane</keyword>
<protein>
    <submittedName>
        <fullName evidence="2">TraX family protein</fullName>
    </submittedName>
</protein>
<accession>A0ABT7EAG2</accession>
<name>A0ABT7EAG2_9FIRM</name>
<dbReference type="Pfam" id="PF05857">
    <property type="entry name" value="TraX"/>
    <property type="match status" value="1"/>
</dbReference>
<evidence type="ECO:0000256" key="1">
    <source>
        <dbReference type="SAM" id="Phobius"/>
    </source>
</evidence>
<feature type="transmembrane region" description="Helical" evidence="1">
    <location>
        <begin position="38"/>
        <end position="55"/>
    </location>
</feature>
<sequence>MKLSLKNGITSFELKILGIILMTFDHLGAFLVLQTPVWFGWLGRPVATIFLFTSAQGYHYTKNKKKYLLRLLIGFWIMNLFNFMFSKFLPVEGVELYANIFGSIFLGVLAMHLYDIVKNSIKSKTYKNIILVILFVVGLFALSFMIPTLMSVNLTLGALIFNIIPTPLFVEGGVVYIVMALLFYILIDNKKAQMLVILLFCALFLVSGLSTGNIFTSNYQWMAVFSIIPIYLYNGEKGKSLKYFFYVYYISHIMVIYLASYFISK</sequence>
<feature type="transmembrane region" description="Helical" evidence="1">
    <location>
        <begin position="12"/>
        <end position="32"/>
    </location>
</feature>
<feature type="transmembrane region" description="Helical" evidence="1">
    <location>
        <begin position="97"/>
        <end position="117"/>
    </location>
</feature>
<keyword evidence="1" id="KW-0812">Transmembrane</keyword>
<dbReference type="EMBL" id="JASKYM010000004">
    <property type="protein sequence ID" value="MDK2563913.1"/>
    <property type="molecule type" value="Genomic_DNA"/>
</dbReference>
<keyword evidence="1" id="KW-1133">Transmembrane helix</keyword>
<feature type="transmembrane region" description="Helical" evidence="1">
    <location>
        <begin position="246"/>
        <end position="263"/>
    </location>
</feature>
<evidence type="ECO:0000313" key="2">
    <source>
        <dbReference type="EMBL" id="MDK2563913.1"/>
    </source>
</evidence>
<feature type="transmembrane region" description="Helical" evidence="1">
    <location>
        <begin position="194"/>
        <end position="212"/>
    </location>
</feature>
<proteinExistence type="predicted"/>
<dbReference type="Proteomes" id="UP001301012">
    <property type="component" value="Unassembled WGS sequence"/>
</dbReference>
<feature type="transmembrane region" description="Helical" evidence="1">
    <location>
        <begin position="67"/>
        <end position="85"/>
    </location>
</feature>
<feature type="transmembrane region" description="Helical" evidence="1">
    <location>
        <begin position="129"/>
        <end position="150"/>
    </location>
</feature>
<dbReference type="RefSeq" id="WP_284132850.1">
    <property type="nucleotide sequence ID" value="NZ_JASKYM010000004.1"/>
</dbReference>
<feature type="transmembrane region" description="Helical" evidence="1">
    <location>
        <begin position="156"/>
        <end position="187"/>
    </location>
</feature>
<organism evidence="2 3">
    <name type="scientific">Romboutsia sedimentorum</name>
    <dbReference type="NCBI Taxonomy" id="1368474"/>
    <lineage>
        <taxon>Bacteria</taxon>
        <taxon>Bacillati</taxon>
        <taxon>Bacillota</taxon>
        <taxon>Clostridia</taxon>
        <taxon>Peptostreptococcales</taxon>
        <taxon>Peptostreptococcaceae</taxon>
        <taxon>Romboutsia</taxon>
    </lineage>
</organism>
<reference evidence="2 3" key="1">
    <citation type="submission" date="2023-05" db="EMBL/GenBank/DDBJ databases">
        <title>Rombocin, a short stable natural nisin variant, displays selective antimicrobial activity against Listeria monocytogenes and employs dual mode of action to kill target bacterial strains.</title>
        <authorList>
            <person name="Wambui J."/>
            <person name="Stephan R."/>
            <person name="Kuipers O.P."/>
        </authorList>
    </citation>
    <scope>NUCLEOTIDE SEQUENCE [LARGE SCALE GENOMIC DNA]</scope>
    <source>
        <strain evidence="2 3">RC002</strain>
    </source>
</reference>